<evidence type="ECO:0000256" key="2">
    <source>
        <dbReference type="SAM" id="MobiDB-lite"/>
    </source>
</evidence>
<feature type="compositionally biased region" description="Basic and acidic residues" evidence="2">
    <location>
        <begin position="34"/>
        <end position="45"/>
    </location>
</feature>
<dbReference type="OrthoDB" id="5213630at2759"/>
<dbReference type="AlphaFoldDB" id="G0RFH3"/>
<dbReference type="GeneID" id="18483040"/>
<evidence type="ECO:0000256" key="1">
    <source>
        <dbReference type="SAM" id="Coils"/>
    </source>
</evidence>
<feature type="region of interest" description="Disordered" evidence="2">
    <location>
        <begin position="1"/>
        <end position="139"/>
    </location>
</feature>
<feature type="compositionally biased region" description="Basic and acidic residues" evidence="2">
    <location>
        <begin position="1"/>
        <end position="12"/>
    </location>
</feature>
<dbReference type="eggNOG" id="ENOG502SPSM">
    <property type="taxonomic scope" value="Eukaryota"/>
</dbReference>
<dbReference type="STRING" id="431241.G0RFH3"/>
<evidence type="ECO:0000313" key="3">
    <source>
        <dbReference type="EMBL" id="EGR50475.1"/>
    </source>
</evidence>
<dbReference type="EMBL" id="GL985060">
    <property type="protein sequence ID" value="EGR50475.1"/>
    <property type="molecule type" value="Genomic_DNA"/>
</dbReference>
<feature type="coiled-coil region" evidence="1">
    <location>
        <begin position="163"/>
        <end position="229"/>
    </location>
</feature>
<keyword evidence="4" id="KW-1185">Reference proteome</keyword>
<name>G0RFH3_HYPJQ</name>
<dbReference type="RefSeq" id="XP_006963952.1">
    <property type="nucleotide sequence ID" value="XM_006963890.1"/>
</dbReference>
<gene>
    <name evidence="3" type="ORF">TRIREDRAFT_121058</name>
</gene>
<organism evidence="4">
    <name type="scientific">Hypocrea jecorina (strain QM6a)</name>
    <name type="common">Trichoderma reesei</name>
    <dbReference type="NCBI Taxonomy" id="431241"/>
    <lineage>
        <taxon>Eukaryota</taxon>
        <taxon>Fungi</taxon>
        <taxon>Dikarya</taxon>
        <taxon>Ascomycota</taxon>
        <taxon>Pezizomycotina</taxon>
        <taxon>Sordariomycetes</taxon>
        <taxon>Hypocreomycetidae</taxon>
        <taxon>Hypocreales</taxon>
        <taxon>Hypocreaceae</taxon>
        <taxon>Trichoderma</taxon>
    </lineage>
</organism>
<dbReference type="KEGG" id="tre:TRIREDRAFT_121058"/>
<dbReference type="Proteomes" id="UP000008984">
    <property type="component" value="Unassembled WGS sequence"/>
</dbReference>
<dbReference type="VEuPathDB" id="FungiDB:TRIREDRAFT_121058"/>
<protein>
    <submittedName>
        <fullName evidence="3">Predicted protein</fullName>
    </submittedName>
</protein>
<keyword evidence="1" id="KW-0175">Coiled coil</keyword>
<dbReference type="HOGENOM" id="CLU_560269_0_0_1"/>
<accession>G0RFH3</accession>
<evidence type="ECO:0000313" key="4">
    <source>
        <dbReference type="Proteomes" id="UP000008984"/>
    </source>
</evidence>
<proteinExistence type="predicted"/>
<reference evidence="3 4" key="1">
    <citation type="journal article" date="2008" name="Nat. Biotechnol.">
        <title>Genome sequencing and analysis of the biomass-degrading fungus Trichoderma reesei (syn. Hypocrea jecorina).</title>
        <authorList>
            <person name="Martinez D."/>
            <person name="Berka R.M."/>
            <person name="Henrissat B."/>
            <person name="Saloheimo M."/>
            <person name="Arvas M."/>
            <person name="Baker S.E."/>
            <person name="Chapman J."/>
            <person name="Chertkov O."/>
            <person name="Coutinho P.M."/>
            <person name="Cullen D."/>
            <person name="Danchin E.G."/>
            <person name="Grigoriev I.V."/>
            <person name="Harris P."/>
            <person name="Jackson M."/>
            <person name="Kubicek C.P."/>
            <person name="Han C.S."/>
            <person name="Ho I."/>
            <person name="Larrondo L.F."/>
            <person name="de Leon A.L."/>
            <person name="Magnuson J.K."/>
            <person name="Merino S."/>
            <person name="Misra M."/>
            <person name="Nelson B."/>
            <person name="Putnam N."/>
            <person name="Robbertse B."/>
            <person name="Salamov A.A."/>
            <person name="Schmoll M."/>
            <person name="Terry A."/>
            <person name="Thayer N."/>
            <person name="Westerholm-Parvinen A."/>
            <person name="Schoch C.L."/>
            <person name="Yao J."/>
            <person name="Barabote R."/>
            <person name="Nelson M.A."/>
            <person name="Detter C."/>
            <person name="Bruce D."/>
            <person name="Kuske C.R."/>
            <person name="Xie G."/>
            <person name="Richardson P."/>
            <person name="Rokhsar D.S."/>
            <person name="Lucas S.M."/>
            <person name="Rubin E.M."/>
            <person name="Dunn-Coleman N."/>
            <person name="Ward M."/>
            <person name="Brettin T.S."/>
        </authorList>
    </citation>
    <scope>NUCLEOTIDE SEQUENCE [LARGE SCALE GENOMIC DNA]</scope>
    <source>
        <strain evidence="3 4">QM6a</strain>
    </source>
</reference>
<sequence>MPKGVEQIHDGGSDTQGSSQRERVIQAAEGPSLRPREDGRPKYDESNDIDTEASSTVYEAGDELMGSQGDVSSPSSGVREGECPRTLRSRPAKQEPADSAEQIRGSRVISIKTRKRACDDDGEFELPSPAKRGRKPSANTEIKRFDKDLQSILARFTSKAQDSESLSSEVRELERQVKGLEVKLDKAQNAYKEARMLLKKETGRLQDEKNQLQVENDELQDAYDKLRSEIGQRTTKLMIALEEAKRDSLNYVKVSDSEVSSAWMMLSYNVRDLVSQCLTEQPSNQVQRLAALVKWHRFRFSEDVPSLRTNILRRAIWRTLVSAIFRGYTRIWQGELGQYLTQTLSGNDYAFLKDPRYPKIISQTKSRVTADLDEDAHLDQDSLHSKVESLHRELQFFIPESKDREFRDKMKRLIEHAVGLHIVMMKSKAIFLVKWIGDNDGTNLTTYDPATMDTTLGNGGADAHDFYVKFVEAPGLVKIGNADGEDFDQNMVLCKSRVILGDKVDKVDLESGF</sequence>